<feature type="transmembrane region" description="Helical" evidence="3">
    <location>
        <begin position="782"/>
        <end position="805"/>
    </location>
</feature>
<feature type="transmembrane region" description="Helical" evidence="3">
    <location>
        <begin position="724"/>
        <end position="742"/>
    </location>
</feature>
<keyword evidence="1" id="KW-1015">Disulfide bond</keyword>
<feature type="compositionally biased region" description="Basic residues" evidence="2">
    <location>
        <begin position="1079"/>
        <end position="1090"/>
    </location>
</feature>
<dbReference type="PANTHER" id="PTHR10574">
    <property type="entry name" value="NETRIN/LAMININ-RELATED"/>
    <property type="match status" value="1"/>
</dbReference>
<keyword evidence="3" id="KW-0812">Transmembrane</keyword>
<gene>
    <name evidence="4" type="ORF">PPERSA_10658</name>
</gene>
<dbReference type="GO" id="GO:0005604">
    <property type="term" value="C:basement membrane"/>
    <property type="evidence" value="ECO:0007669"/>
    <property type="project" value="TreeGrafter"/>
</dbReference>
<keyword evidence="3" id="KW-0472">Membrane</keyword>
<keyword evidence="3" id="KW-1133">Transmembrane helix</keyword>
<feature type="region of interest" description="Disordered" evidence="2">
    <location>
        <begin position="1111"/>
        <end position="1131"/>
    </location>
</feature>
<organism evidence="4 5">
    <name type="scientific">Pseudocohnilembus persalinus</name>
    <name type="common">Ciliate</name>
    <dbReference type="NCBI Taxonomy" id="266149"/>
    <lineage>
        <taxon>Eukaryota</taxon>
        <taxon>Sar</taxon>
        <taxon>Alveolata</taxon>
        <taxon>Ciliophora</taxon>
        <taxon>Intramacronucleata</taxon>
        <taxon>Oligohymenophorea</taxon>
        <taxon>Scuticociliatia</taxon>
        <taxon>Philasterida</taxon>
        <taxon>Pseudocohnilembidae</taxon>
        <taxon>Pseudocohnilembus</taxon>
    </lineage>
</organism>
<protein>
    <recommendedName>
        <fullName evidence="6">Insulin-like growth factor binding protein, N-terminal</fullName>
    </recommendedName>
</protein>
<evidence type="ECO:0000256" key="2">
    <source>
        <dbReference type="SAM" id="MobiDB-lite"/>
    </source>
</evidence>
<dbReference type="Proteomes" id="UP000054937">
    <property type="component" value="Unassembled WGS sequence"/>
</dbReference>
<dbReference type="InParanoid" id="A0A0V0QD63"/>
<comment type="caution">
    <text evidence="4">The sequence shown here is derived from an EMBL/GenBank/DDBJ whole genome shotgun (WGS) entry which is preliminary data.</text>
</comment>
<evidence type="ECO:0008006" key="6">
    <source>
        <dbReference type="Google" id="ProtNLM"/>
    </source>
</evidence>
<dbReference type="AlphaFoldDB" id="A0A0V0QD63"/>
<proteinExistence type="predicted"/>
<evidence type="ECO:0000256" key="1">
    <source>
        <dbReference type="ARBA" id="ARBA00023157"/>
    </source>
</evidence>
<dbReference type="EMBL" id="LDAU01000194">
    <property type="protein sequence ID" value="KRX00159.1"/>
    <property type="molecule type" value="Genomic_DNA"/>
</dbReference>
<feature type="transmembrane region" description="Helical" evidence="3">
    <location>
        <begin position="647"/>
        <end position="666"/>
    </location>
</feature>
<feature type="region of interest" description="Disordered" evidence="2">
    <location>
        <begin position="1065"/>
        <end position="1090"/>
    </location>
</feature>
<dbReference type="PANTHER" id="PTHR10574:SF365">
    <property type="entry name" value="NETRIN-A-RELATED"/>
    <property type="match status" value="1"/>
</dbReference>
<feature type="transmembrane region" description="Helical" evidence="3">
    <location>
        <begin position="554"/>
        <end position="578"/>
    </location>
</feature>
<dbReference type="OrthoDB" id="10022113at2759"/>
<keyword evidence="5" id="KW-1185">Reference proteome</keyword>
<dbReference type="OMA" id="DENYDCQ"/>
<evidence type="ECO:0000256" key="3">
    <source>
        <dbReference type="SAM" id="Phobius"/>
    </source>
</evidence>
<feature type="transmembrane region" description="Helical" evidence="3">
    <location>
        <begin position="749"/>
        <end position="770"/>
    </location>
</feature>
<feature type="transmembrane region" description="Helical" evidence="3">
    <location>
        <begin position="598"/>
        <end position="616"/>
    </location>
</feature>
<reference evidence="4 5" key="1">
    <citation type="journal article" date="2015" name="Sci. Rep.">
        <title>Genome of the facultative scuticociliatosis pathogen Pseudocohnilembus persalinus provides insight into its virulence through horizontal gene transfer.</title>
        <authorList>
            <person name="Xiong J."/>
            <person name="Wang G."/>
            <person name="Cheng J."/>
            <person name="Tian M."/>
            <person name="Pan X."/>
            <person name="Warren A."/>
            <person name="Jiang C."/>
            <person name="Yuan D."/>
            <person name="Miao W."/>
        </authorList>
    </citation>
    <scope>NUCLEOTIDE SEQUENCE [LARGE SCALE GENOMIC DNA]</scope>
    <source>
        <strain evidence="4">36N120E</strain>
    </source>
</reference>
<name>A0A0V0QD63_PSEPJ</name>
<dbReference type="InterPro" id="IPR050440">
    <property type="entry name" value="Laminin/Netrin_ECM"/>
</dbReference>
<evidence type="ECO:0000313" key="4">
    <source>
        <dbReference type="EMBL" id="KRX00159.1"/>
    </source>
</evidence>
<sequence length="1233" mass="143093">MQASISAPEDFTDDYYWIVFNDISSVIDTGNTVVQSIEEQVYNYGILIAQSQDGQLIGFLPSNSAACDEVVLFSFALPSANYQDLVLVHGTDYVISLQDTNQIIVLKYDNTNQSISQISSYSPSLSGAITVLKPSSFYQFMIGTDDGIVKKYEIKEETDGSLTISEFEQLNVNPDKNISLNPIKDLYYDEVTFTAYILQEDPQLRIEMSCGYRCNSCKMSGSSPECEQCQDGYYIDEQGDDKCKDCEEGCSMCDHEFCTDCYDGYEFQPATSDCALITCDPGYELDENYDCQLITCDPGYELDEHYDCQLITCDPGYELDENYDCQIITCDPGYELDENYDCQLITCDPGYELDENYDCQIITCDPGYELDENYDCQLITCQQGYQLDSNYKCQQITCQDGYEFDKNNQCVKKCGPNQKLNNNNICEDQCKSGHLKNEEGKCVLDDSQINPSVKSTTQNVATASAFVSTSLIPLSYSGKLKFLISMVDFTQLLYMLIYLNFNYSPNVFAFFKSLEAFQLNFIPNLFGAFCNLNVDDQYDNFPTRFQDYGLSSQFITNAGGSFLLIGAPFLFYIGVLLIQKFMQKLQYTNKVYMLAKKILQNITIGMKYGTFIDLIFTDYLTDITAFFLQFYTISQINFNSAQNNLNILLWIISSASLLVFPFYFMFRVLKYYKQRQQSFYQKYKNFWDGLNQDRKSAIVFNFFLYFRKILYGLCISLFYNQTNFQLLFLVIIHIALILIMLVSKPFQTYGALFVNFATEGVFLLVIWMIFFNCDEDKCTDDGYVIIYSSVIILCMHLLLTAHTLLQPFLSKLIYLLSKKHNRRKVGEKRKAILEEDILKQQISKLPLYLLRQPEKDYQQSELQIQENYAKLQQQDKSSNEDTSTNRQKKQQILLQNLNSDDNLTSKSNQQSQQSLIKKLSPEFIETGLPLAQKAIRKILNSKTIEINSQMNDFGHSKSVVDKQKKSFIFNDPNEMTCNFSFFNQQQNKKKSFENQDLNFQQQQNIYQQNAQVQSYNQSSQNLSPNLSCQDSQIKMYQLSDFNLQQQYEKDSQRSNLIECLDKNENNSYKNFNTQNSGRSRNRQQSRKRNKINSSSIFKNLSQHFTLNLSKTSEQNNSITNSEQKLQQYTPNKDQDNKIIEDNNEIVSFYNQEDKNLYQKNINNTFEEFDQEQIKYKQDDFTQIEQLLLSNQNFKKKNVKSEILNKNSNPDQVQNQRNTRKKQRSFYRKFKFDI</sequence>
<accession>A0A0V0QD63</accession>
<evidence type="ECO:0000313" key="5">
    <source>
        <dbReference type="Proteomes" id="UP000054937"/>
    </source>
</evidence>